<dbReference type="AlphaFoldDB" id="A0A3D9HKB8"/>
<accession>A0A3D9HKB8</accession>
<dbReference type="EMBL" id="QRDW01000005">
    <property type="protein sequence ID" value="RED49940.1"/>
    <property type="molecule type" value="Genomic_DNA"/>
</dbReference>
<organism evidence="2 3">
    <name type="scientific">Aestuariispira insulae</name>
    <dbReference type="NCBI Taxonomy" id="1461337"/>
    <lineage>
        <taxon>Bacteria</taxon>
        <taxon>Pseudomonadati</taxon>
        <taxon>Pseudomonadota</taxon>
        <taxon>Alphaproteobacteria</taxon>
        <taxon>Rhodospirillales</taxon>
        <taxon>Kiloniellaceae</taxon>
        <taxon>Aestuariispira</taxon>
    </lineage>
</organism>
<feature type="compositionally biased region" description="Basic and acidic residues" evidence="1">
    <location>
        <begin position="1"/>
        <end position="10"/>
    </location>
</feature>
<evidence type="ECO:0000256" key="1">
    <source>
        <dbReference type="SAM" id="MobiDB-lite"/>
    </source>
</evidence>
<feature type="region of interest" description="Disordered" evidence="1">
    <location>
        <begin position="1"/>
        <end position="28"/>
    </location>
</feature>
<gene>
    <name evidence="2" type="ORF">DFP90_105313</name>
</gene>
<comment type="caution">
    <text evidence="2">The sequence shown here is derived from an EMBL/GenBank/DDBJ whole genome shotgun (WGS) entry which is preliminary data.</text>
</comment>
<sequence length="193" mass="21672">MRYSHPDRCNRTGSMTVDSPVPDSSGAAAQSQISISYQHMEDRLLLRIACDGRDSRIWLTRRMVKNFFQARDKLYELLEDGQYRDPAEKAIQDFKEEAAMHQADLSIPYHADGLEPFPKDGPLLAVKIKFTPLKNGRIRLVFLNPDDLEAPFSLGPSDFRMLVHLVTEGMAKAKWALEPAKAGMADGPSGVMH</sequence>
<keyword evidence="3" id="KW-1185">Reference proteome</keyword>
<evidence type="ECO:0000313" key="2">
    <source>
        <dbReference type="EMBL" id="RED49940.1"/>
    </source>
</evidence>
<protein>
    <submittedName>
        <fullName evidence="2">Uncharacterized protein</fullName>
    </submittedName>
</protein>
<name>A0A3D9HKB8_9PROT</name>
<dbReference type="Proteomes" id="UP000256845">
    <property type="component" value="Unassembled WGS sequence"/>
</dbReference>
<proteinExistence type="predicted"/>
<reference evidence="2 3" key="1">
    <citation type="submission" date="2018-07" db="EMBL/GenBank/DDBJ databases">
        <title>Genomic Encyclopedia of Type Strains, Phase III (KMG-III): the genomes of soil and plant-associated and newly described type strains.</title>
        <authorList>
            <person name="Whitman W."/>
        </authorList>
    </citation>
    <scope>NUCLEOTIDE SEQUENCE [LARGE SCALE GENOMIC DNA]</scope>
    <source>
        <strain evidence="2 3">CECT 8488</strain>
    </source>
</reference>
<evidence type="ECO:0000313" key="3">
    <source>
        <dbReference type="Proteomes" id="UP000256845"/>
    </source>
</evidence>